<reference evidence="2 3" key="1">
    <citation type="journal article" date="2023" name="Commun. Biol.">
        <title>Reorganization of the ancestral sex-determining regions during the evolution of trioecy in Pleodorina starrii.</title>
        <authorList>
            <person name="Takahashi K."/>
            <person name="Suzuki S."/>
            <person name="Kawai-Toyooka H."/>
            <person name="Yamamoto K."/>
            <person name="Hamaji T."/>
            <person name="Ootsuki R."/>
            <person name="Yamaguchi H."/>
            <person name="Kawachi M."/>
            <person name="Higashiyama T."/>
            <person name="Nozaki H."/>
        </authorList>
    </citation>
    <scope>NUCLEOTIDE SEQUENCE [LARGE SCALE GENOMIC DNA]</scope>
    <source>
        <strain evidence="2 3">NIES-4479</strain>
    </source>
</reference>
<gene>
    <name evidence="2" type="primary">PLESTB000093</name>
    <name evidence="2" type="ORF">PLESTB_000054600</name>
</gene>
<sequence>MLEAYGIVPGTSYGKMDPYQDLKALFEAFDCGTKLCQWYRTRYYAVNSNLLGLMPTELRPSWMAYKCDSVVQGCARLDGYVATPFVDHDGDDISQQPPGTNIVTVYRTCNADPACKAFTHGGLLKSKAFPVRQSTTMSCFYQKLPGYVTPPPSPMPPPIPPRRPPMPPMPPSPPPPGVCPALDGFKGPYTGVDHPGDNIYAAPSRDAASDCITRLDCLGMDNTGWLKTRPGGFQPAPEKCMYLRDGELLAASCLLACVSASG</sequence>
<proteinExistence type="predicted"/>
<dbReference type="Proteomes" id="UP001165080">
    <property type="component" value="Unassembled WGS sequence"/>
</dbReference>
<dbReference type="AlphaFoldDB" id="A0A9W6EXI8"/>
<protein>
    <submittedName>
        <fullName evidence="2">Uncharacterized protein</fullName>
    </submittedName>
</protein>
<evidence type="ECO:0000313" key="2">
    <source>
        <dbReference type="EMBL" id="GLC48061.1"/>
    </source>
</evidence>
<feature type="region of interest" description="Disordered" evidence="1">
    <location>
        <begin position="151"/>
        <end position="173"/>
    </location>
</feature>
<accession>A0A9W6EXI8</accession>
<comment type="caution">
    <text evidence="2">The sequence shown here is derived from an EMBL/GenBank/DDBJ whole genome shotgun (WGS) entry which is preliminary data.</text>
</comment>
<name>A0A9W6EXI8_9CHLO</name>
<evidence type="ECO:0000313" key="3">
    <source>
        <dbReference type="Proteomes" id="UP001165080"/>
    </source>
</evidence>
<organism evidence="2 3">
    <name type="scientific">Pleodorina starrii</name>
    <dbReference type="NCBI Taxonomy" id="330485"/>
    <lineage>
        <taxon>Eukaryota</taxon>
        <taxon>Viridiplantae</taxon>
        <taxon>Chlorophyta</taxon>
        <taxon>core chlorophytes</taxon>
        <taxon>Chlorophyceae</taxon>
        <taxon>CS clade</taxon>
        <taxon>Chlamydomonadales</taxon>
        <taxon>Volvocaceae</taxon>
        <taxon>Pleodorina</taxon>
    </lineage>
</organism>
<keyword evidence="3" id="KW-1185">Reference proteome</keyword>
<dbReference type="EMBL" id="BRXU01000001">
    <property type="protein sequence ID" value="GLC48061.1"/>
    <property type="molecule type" value="Genomic_DNA"/>
</dbReference>
<evidence type="ECO:0000256" key="1">
    <source>
        <dbReference type="SAM" id="MobiDB-lite"/>
    </source>
</evidence>